<comment type="caution">
    <text evidence="2">The sequence shown here is derived from an EMBL/GenBank/DDBJ whole genome shotgun (WGS) entry which is preliminary data.</text>
</comment>
<dbReference type="SUPFAM" id="SSF52091">
    <property type="entry name" value="SpoIIaa-like"/>
    <property type="match status" value="1"/>
</dbReference>
<organism evidence="2 3">
    <name type="scientific">Marinomonas rhodophyticola</name>
    <dbReference type="NCBI Taxonomy" id="2992803"/>
    <lineage>
        <taxon>Bacteria</taxon>
        <taxon>Pseudomonadati</taxon>
        <taxon>Pseudomonadota</taxon>
        <taxon>Gammaproteobacteria</taxon>
        <taxon>Oceanospirillales</taxon>
        <taxon>Oceanospirillaceae</taxon>
        <taxon>Marinomonas</taxon>
    </lineage>
</organism>
<dbReference type="InterPro" id="IPR036513">
    <property type="entry name" value="STAS_dom_sf"/>
</dbReference>
<sequence length="102" mass="11112">MPNAELVLKNGVLQLPKDMTIFNTKNIYNAFKLLPCDPAHVIILDLDPIEEMDGAGIQLLLAFSHHLALQGIAVEIQGGSPDTLRLLEHTNFSAALTHLVTS</sequence>
<evidence type="ECO:0000313" key="2">
    <source>
        <dbReference type="EMBL" id="MCW4629757.1"/>
    </source>
</evidence>
<protein>
    <submittedName>
        <fullName evidence="2">STAS domain-containing protein</fullName>
    </submittedName>
</protein>
<dbReference type="CDD" id="cd07043">
    <property type="entry name" value="STAS_anti-anti-sigma_factors"/>
    <property type="match status" value="1"/>
</dbReference>
<dbReference type="Pfam" id="PF01740">
    <property type="entry name" value="STAS"/>
    <property type="match status" value="1"/>
</dbReference>
<dbReference type="Proteomes" id="UP001431181">
    <property type="component" value="Unassembled WGS sequence"/>
</dbReference>
<proteinExistence type="predicted"/>
<evidence type="ECO:0000259" key="1">
    <source>
        <dbReference type="PROSITE" id="PS50801"/>
    </source>
</evidence>
<dbReference type="InterPro" id="IPR002645">
    <property type="entry name" value="STAS_dom"/>
</dbReference>
<keyword evidence="3" id="KW-1185">Reference proteome</keyword>
<dbReference type="PROSITE" id="PS50801">
    <property type="entry name" value="STAS"/>
    <property type="match status" value="1"/>
</dbReference>
<evidence type="ECO:0000313" key="3">
    <source>
        <dbReference type="Proteomes" id="UP001431181"/>
    </source>
</evidence>
<dbReference type="EMBL" id="JAPEUL010000007">
    <property type="protein sequence ID" value="MCW4629757.1"/>
    <property type="molecule type" value="Genomic_DNA"/>
</dbReference>
<dbReference type="Gene3D" id="3.30.750.24">
    <property type="entry name" value="STAS domain"/>
    <property type="match status" value="1"/>
</dbReference>
<gene>
    <name evidence="2" type="ORF">ONZ52_12620</name>
</gene>
<dbReference type="RefSeq" id="WP_265218998.1">
    <property type="nucleotide sequence ID" value="NZ_JAPEUL010000007.1"/>
</dbReference>
<feature type="domain" description="STAS" evidence="1">
    <location>
        <begin position="1"/>
        <end position="102"/>
    </location>
</feature>
<name>A0ABT3KGU1_9GAMM</name>
<reference evidence="2" key="1">
    <citation type="submission" date="2022-11" db="EMBL/GenBank/DDBJ databases">
        <title>Marinomonas sp. nov., isolated from marine algae.</title>
        <authorList>
            <person name="Choi D.G."/>
            <person name="Kim J.M."/>
            <person name="Lee J.K."/>
            <person name="Baek J.H."/>
            <person name="Jeon C.O."/>
        </authorList>
    </citation>
    <scope>NUCLEOTIDE SEQUENCE</scope>
    <source>
        <strain evidence="2">KJ51-3</strain>
    </source>
</reference>
<accession>A0ABT3KGU1</accession>